<proteinExistence type="predicted"/>
<sequence>MAAAEKRRGESPAPSAGDAGFVASLRTKGRDLPRHLREATQHFQDILLQTEAKPDTNHEKRPHHWQNKKRPLTLAGFVRGLQST</sequence>
<dbReference type="EMBL" id="BPQB01000020">
    <property type="protein sequence ID" value="GJE91241.1"/>
    <property type="molecule type" value="Genomic_DNA"/>
</dbReference>
<name>A0A9P3LD75_9APHY</name>
<evidence type="ECO:0000313" key="2">
    <source>
        <dbReference type="EMBL" id="GJE91241.1"/>
    </source>
</evidence>
<evidence type="ECO:0000313" key="3">
    <source>
        <dbReference type="Proteomes" id="UP000703269"/>
    </source>
</evidence>
<feature type="region of interest" description="Disordered" evidence="1">
    <location>
        <begin position="1"/>
        <end position="26"/>
    </location>
</feature>
<reference evidence="2 3" key="1">
    <citation type="submission" date="2021-08" db="EMBL/GenBank/DDBJ databases">
        <title>Draft Genome Sequence of Phanerochaete sordida strain YK-624.</title>
        <authorList>
            <person name="Mori T."/>
            <person name="Dohra H."/>
            <person name="Suzuki T."/>
            <person name="Kawagishi H."/>
            <person name="Hirai H."/>
        </authorList>
    </citation>
    <scope>NUCLEOTIDE SEQUENCE [LARGE SCALE GENOMIC DNA]</scope>
    <source>
        <strain evidence="2 3">YK-624</strain>
    </source>
</reference>
<feature type="compositionally biased region" description="Basic and acidic residues" evidence="1">
    <location>
        <begin position="1"/>
        <end position="10"/>
    </location>
</feature>
<dbReference type="Proteomes" id="UP000703269">
    <property type="component" value="Unassembled WGS sequence"/>
</dbReference>
<accession>A0A9P3LD75</accession>
<dbReference type="AlphaFoldDB" id="A0A9P3LD75"/>
<keyword evidence="3" id="KW-1185">Reference proteome</keyword>
<protein>
    <submittedName>
        <fullName evidence="2">Uncharacterized protein</fullName>
    </submittedName>
</protein>
<organism evidence="2 3">
    <name type="scientific">Phanerochaete sordida</name>
    <dbReference type="NCBI Taxonomy" id="48140"/>
    <lineage>
        <taxon>Eukaryota</taxon>
        <taxon>Fungi</taxon>
        <taxon>Dikarya</taxon>
        <taxon>Basidiomycota</taxon>
        <taxon>Agaricomycotina</taxon>
        <taxon>Agaricomycetes</taxon>
        <taxon>Polyporales</taxon>
        <taxon>Phanerochaetaceae</taxon>
        <taxon>Phanerochaete</taxon>
    </lineage>
</organism>
<comment type="caution">
    <text evidence="2">The sequence shown here is derived from an EMBL/GenBank/DDBJ whole genome shotgun (WGS) entry which is preliminary data.</text>
</comment>
<gene>
    <name evidence="2" type="ORF">PsYK624_073900</name>
</gene>
<evidence type="ECO:0000256" key="1">
    <source>
        <dbReference type="SAM" id="MobiDB-lite"/>
    </source>
</evidence>